<name>A0A3M6V8I4_9STRA</name>
<evidence type="ECO:0000313" key="14">
    <source>
        <dbReference type="Proteomes" id="UP000282087"/>
    </source>
</evidence>
<dbReference type="SUPFAM" id="SSF53448">
    <property type="entry name" value="Nucleotide-diphospho-sugar transferases"/>
    <property type="match status" value="1"/>
</dbReference>
<comment type="caution">
    <text evidence="12">The sequence shown here is derived from an EMBL/GenBank/DDBJ whole genome shotgun (WGS) entry which is preliminary data.</text>
</comment>
<dbReference type="Proteomes" id="UP000282087">
    <property type="component" value="Unassembled WGS sequence"/>
</dbReference>
<evidence type="ECO:0000313" key="13">
    <source>
        <dbReference type="EMBL" id="RQM16463.1"/>
    </source>
</evidence>
<keyword evidence="9 11" id="KW-0472">Membrane</keyword>
<dbReference type="VEuPathDB" id="FungiDB:DD237_004659"/>
<evidence type="ECO:0000313" key="15">
    <source>
        <dbReference type="Proteomes" id="UP000286097"/>
    </source>
</evidence>
<proteinExistence type="inferred from homology"/>
<protein>
    <recommendedName>
        <fullName evidence="16">Nucleotide-diphospho-sugar transferase domain-containing protein</fullName>
    </recommendedName>
</protein>
<evidence type="ECO:0000256" key="3">
    <source>
        <dbReference type="ARBA" id="ARBA00009105"/>
    </source>
</evidence>
<reference evidence="14 15" key="1">
    <citation type="submission" date="2018-06" db="EMBL/GenBank/DDBJ databases">
        <title>Comparative genomics of downy mildews reveals potential adaptations to biotrophy.</title>
        <authorList>
            <person name="Fletcher K."/>
            <person name="Klosterman S.J."/>
            <person name="Derevnina L."/>
            <person name="Martin F."/>
            <person name="Koike S."/>
            <person name="Reyes Chin-Wo S."/>
            <person name="Mou B."/>
            <person name="Michelmore R."/>
        </authorList>
    </citation>
    <scope>NUCLEOTIDE SEQUENCE [LARGE SCALE GENOMIC DNA]</scope>
    <source>
        <strain evidence="13 15">R13</strain>
        <strain evidence="12 14">R14</strain>
    </source>
</reference>
<keyword evidence="6" id="KW-0735">Signal-anchor</keyword>
<evidence type="ECO:0000256" key="5">
    <source>
        <dbReference type="ARBA" id="ARBA00022692"/>
    </source>
</evidence>
<dbReference type="EMBL" id="QLLG01000519">
    <property type="protein sequence ID" value="RMX62739.1"/>
    <property type="molecule type" value="Genomic_DNA"/>
</dbReference>
<dbReference type="Pfam" id="PF11051">
    <property type="entry name" value="Mannosyl_trans3"/>
    <property type="match status" value="1"/>
</dbReference>
<dbReference type="InterPro" id="IPR022751">
    <property type="entry name" value="Alpha_mannosyltransferase"/>
</dbReference>
<evidence type="ECO:0000256" key="7">
    <source>
        <dbReference type="ARBA" id="ARBA00022989"/>
    </source>
</evidence>
<organism evidence="12 14">
    <name type="scientific">Peronospora effusa</name>
    <dbReference type="NCBI Taxonomy" id="542832"/>
    <lineage>
        <taxon>Eukaryota</taxon>
        <taxon>Sar</taxon>
        <taxon>Stramenopiles</taxon>
        <taxon>Oomycota</taxon>
        <taxon>Peronosporomycetes</taxon>
        <taxon>Peronosporales</taxon>
        <taxon>Peronosporaceae</taxon>
        <taxon>Peronospora</taxon>
    </lineage>
</organism>
<dbReference type="Gene3D" id="3.90.550.10">
    <property type="entry name" value="Spore Coat Polysaccharide Biosynthesis Protein SpsA, Chain A"/>
    <property type="match status" value="1"/>
</dbReference>
<evidence type="ECO:0000256" key="1">
    <source>
        <dbReference type="ARBA" id="ARBA00004394"/>
    </source>
</evidence>
<evidence type="ECO:0000256" key="8">
    <source>
        <dbReference type="ARBA" id="ARBA00023034"/>
    </source>
</evidence>
<feature type="transmembrane region" description="Helical" evidence="11">
    <location>
        <begin position="33"/>
        <end position="55"/>
    </location>
</feature>
<keyword evidence="7 11" id="KW-1133">Transmembrane helix</keyword>
<keyword evidence="14" id="KW-1185">Reference proteome</keyword>
<keyword evidence="4" id="KW-0808">Transferase</keyword>
<sequence>MTNVDSTHATKFKDGKDSKGRLYNGNRMYHNTMYGLFLFIVMSCAIGLICIASLVQYGDLQLPRITVHNLHNNSATDGNGIRGIQVKKIMRHLPEAKDEWASSFECVGWKAQQACSPNGGPDPSNDRACNVTVRHGESGFCEIRHKTTGQVRHVMKMHCNSLCVNVKFKCEEFASLMDYARLSTEYVHDSNFSFIGCQQQLVEDQLRAAVAMTEQSEQAQVEMMKKDLQQMKKELRVVPTPPSSYKRGITIAVYKKLLQSVYASVRSLRDMGCTLPIELWYKRSEVDVAHPLLRELTERYGTYMREMKDPRAVGFYTKLYAIYYSAFDQVLFLDADNFAVRDPTFLFDTPQFQNKGAIFWPDFWKPSYSTFNIQKTSYVWEFFGLDYVDMFEQESGQVLINRRMHYKALNVLMYYGYSLPRTYLKMRLVWGDKDLFRFAWLKSKSSFYMIPGPPGSAGTKHADYDLFCGVTMVQHDLSGRVLFLHRNAQKLTLDNNRILWTHIQQFNPTSSLLDYKVRGSDGGKAFPQFRRCYGKEVNYEKLFTLKPMSAFPFANLENDLLRLAAAATDIVRQSGYKNKMASRPEQISSSD</sequence>
<dbReference type="AlphaFoldDB" id="A0A3M6V8I4"/>
<keyword evidence="8" id="KW-0333">Golgi apparatus</keyword>
<dbReference type="GO" id="GO:0000139">
    <property type="term" value="C:Golgi membrane"/>
    <property type="evidence" value="ECO:0007669"/>
    <property type="project" value="UniProtKB-SubCell"/>
</dbReference>
<accession>A0A3M6V8I4</accession>
<evidence type="ECO:0000256" key="6">
    <source>
        <dbReference type="ARBA" id="ARBA00022968"/>
    </source>
</evidence>
<dbReference type="InterPro" id="IPR029044">
    <property type="entry name" value="Nucleotide-diphossugar_trans"/>
</dbReference>
<dbReference type="Proteomes" id="UP000286097">
    <property type="component" value="Unassembled WGS sequence"/>
</dbReference>
<evidence type="ECO:0000313" key="12">
    <source>
        <dbReference type="EMBL" id="RMX62739.1"/>
    </source>
</evidence>
<evidence type="ECO:0000256" key="4">
    <source>
        <dbReference type="ARBA" id="ARBA00022679"/>
    </source>
</evidence>
<evidence type="ECO:0008006" key="16">
    <source>
        <dbReference type="Google" id="ProtNLM"/>
    </source>
</evidence>
<dbReference type="PANTHER" id="PTHR31646">
    <property type="entry name" value="ALPHA-1,2-MANNOSYLTRANSFERASE MNN2"/>
    <property type="match status" value="1"/>
</dbReference>
<keyword evidence="5 11" id="KW-0812">Transmembrane</keyword>
<dbReference type="GO" id="GO:0000026">
    <property type="term" value="F:alpha-1,2-mannosyltransferase activity"/>
    <property type="evidence" value="ECO:0007669"/>
    <property type="project" value="TreeGrafter"/>
</dbReference>
<dbReference type="PANTHER" id="PTHR31646:SF1">
    <property type="entry name" value="ALPHA-1,2-MANNOSYLTRANSFERASE MNN2"/>
    <property type="match status" value="1"/>
</dbReference>
<evidence type="ECO:0000256" key="2">
    <source>
        <dbReference type="ARBA" id="ARBA00004606"/>
    </source>
</evidence>
<dbReference type="STRING" id="542832.A0A3M6V8I4"/>
<dbReference type="GO" id="GO:0046354">
    <property type="term" value="P:mannan biosynthetic process"/>
    <property type="evidence" value="ECO:0007669"/>
    <property type="project" value="TreeGrafter"/>
</dbReference>
<evidence type="ECO:0000256" key="9">
    <source>
        <dbReference type="ARBA" id="ARBA00023136"/>
    </source>
</evidence>
<comment type="subcellular location">
    <subcellularLocation>
        <location evidence="10">Endomembrane system</location>
        <topology evidence="10">Single-pass membrane protein</topology>
    </subcellularLocation>
    <subcellularLocation>
        <location evidence="1">Golgi apparatus membrane</location>
    </subcellularLocation>
    <subcellularLocation>
        <location evidence="2">Membrane</location>
        <topology evidence="2">Single-pass type II membrane protein</topology>
    </subcellularLocation>
</comment>
<gene>
    <name evidence="13" type="ORF">DD237_004659</name>
    <name evidence="12" type="ORF">DD238_008441</name>
</gene>
<comment type="similarity">
    <text evidence="3">Belongs to the MNN1/MNT family.</text>
</comment>
<dbReference type="EMBL" id="QKXF01000116">
    <property type="protein sequence ID" value="RQM16463.1"/>
    <property type="molecule type" value="Genomic_DNA"/>
</dbReference>
<evidence type="ECO:0000256" key="10">
    <source>
        <dbReference type="ARBA" id="ARBA00037847"/>
    </source>
</evidence>
<evidence type="ECO:0000256" key="11">
    <source>
        <dbReference type="SAM" id="Phobius"/>
    </source>
</evidence>